<dbReference type="GeneID" id="66566296"/>
<feature type="domain" description="Pvc16 N-terminal" evidence="1">
    <location>
        <begin position="8"/>
        <end position="178"/>
    </location>
</feature>
<dbReference type="InterPro" id="IPR025351">
    <property type="entry name" value="Pvc16_N"/>
</dbReference>
<protein>
    <submittedName>
        <fullName evidence="2">DUF4255 domain-containing protein</fullName>
    </submittedName>
</protein>
<reference evidence="3" key="1">
    <citation type="journal article" date="2018" name="Genome Announc.">
        <title>Complete genome sequence of a Dickeya fangzhongdai type strain causing bleeding canker of pear tree trunks.</title>
        <authorList>
            <person name="Zhao Y."/>
            <person name="Tian Y."/>
            <person name="Li X."/>
            <person name="Hu B."/>
        </authorList>
    </citation>
    <scope>NUCLEOTIDE SEQUENCE [LARGE SCALE GENOMIC DNA]</scope>
    <source>
        <strain evidence="3">DSM 101947</strain>
    </source>
</reference>
<dbReference type="AlphaFoldDB" id="A0A2K8QQL0"/>
<dbReference type="RefSeq" id="WP_100850114.1">
    <property type="nucleotide sequence ID" value="NZ_BMJF01000019.1"/>
</dbReference>
<dbReference type="KEGG" id="dfn:CVE23_18445"/>
<evidence type="ECO:0000313" key="2">
    <source>
        <dbReference type="EMBL" id="ATZ95774.1"/>
    </source>
</evidence>
<evidence type="ECO:0000313" key="3">
    <source>
        <dbReference type="Proteomes" id="UP000231901"/>
    </source>
</evidence>
<accession>A0A2K8QQL0</accession>
<gene>
    <name evidence="2" type="ORF">CVE23_18445</name>
</gene>
<name>A0A2K8QQL0_9GAMM</name>
<dbReference type="Proteomes" id="UP000231901">
    <property type="component" value="Chromosome"/>
</dbReference>
<evidence type="ECO:0000259" key="1">
    <source>
        <dbReference type="Pfam" id="PF14065"/>
    </source>
</evidence>
<organism evidence="2 3">
    <name type="scientific">Dickeya fangzhongdai</name>
    <dbReference type="NCBI Taxonomy" id="1778540"/>
    <lineage>
        <taxon>Bacteria</taxon>
        <taxon>Pseudomonadati</taxon>
        <taxon>Pseudomonadota</taxon>
        <taxon>Gammaproteobacteria</taxon>
        <taxon>Enterobacterales</taxon>
        <taxon>Pectobacteriaceae</taxon>
        <taxon>Dickeya</taxon>
    </lineage>
</organism>
<dbReference type="Pfam" id="PF14065">
    <property type="entry name" value="Pvc16_N"/>
    <property type="match status" value="1"/>
</dbReference>
<dbReference type="EMBL" id="CP025003">
    <property type="protein sequence ID" value="ATZ95774.1"/>
    <property type="molecule type" value="Genomic_DNA"/>
</dbReference>
<sequence>MIHASLNYLARQLNQYLKNILNRHDDVVVIANPADDDGKMFPLAKNKLVVFLSNIERETLTHRGNAANPGNRFAVATPPLYVRVSMVVAANFTGAQYAEGLQVIAHAMAFLHKNAQLNRYNAPDMDEAIEQILLEMDSLPRHELGNMWNMLGIRYLPSAVYRLRVRIADSQAIQSQSEGVGQLHTVVTKDYVTKD</sequence>
<keyword evidence="3" id="KW-1185">Reference proteome</keyword>
<proteinExistence type="predicted"/>